<evidence type="ECO:0008006" key="13">
    <source>
        <dbReference type="Google" id="ProtNLM"/>
    </source>
</evidence>
<dbReference type="Pfam" id="PF22820">
    <property type="entry name" value="TcaA_3rd_4th"/>
    <property type="match status" value="1"/>
</dbReference>
<evidence type="ECO:0000259" key="8">
    <source>
        <dbReference type="Pfam" id="PF22813"/>
    </source>
</evidence>
<keyword evidence="4 7" id="KW-1133">Transmembrane helix</keyword>
<feature type="region of interest" description="Disordered" evidence="6">
    <location>
        <begin position="339"/>
        <end position="368"/>
    </location>
</feature>
<evidence type="ECO:0000259" key="10">
    <source>
        <dbReference type="Pfam" id="PF22820"/>
    </source>
</evidence>
<comment type="caution">
    <text evidence="11">The sequence shown here is derived from an EMBL/GenBank/DDBJ whole genome shotgun (WGS) entry which is preliminary data.</text>
</comment>
<feature type="transmembrane region" description="Helical" evidence="7">
    <location>
        <begin position="58"/>
        <end position="81"/>
    </location>
</feature>
<evidence type="ECO:0000313" key="12">
    <source>
        <dbReference type="Proteomes" id="UP000468638"/>
    </source>
</evidence>
<name>A0A6I5A0T8_9BACI</name>
<organism evidence="11 12">
    <name type="scientific">Pontibacillus yanchengensis</name>
    <dbReference type="NCBI Taxonomy" id="462910"/>
    <lineage>
        <taxon>Bacteria</taxon>
        <taxon>Bacillati</taxon>
        <taxon>Bacillota</taxon>
        <taxon>Bacilli</taxon>
        <taxon>Bacillales</taxon>
        <taxon>Bacillaceae</taxon>
        <taxon>Pontibacillus</taxon>
    </lineage>
</organism>
<feature type="domain" description="TcaA 4th" evidence="10">
    <location>
        <begin position="259"/>
        <end position="330"/>
    </location>
</feature>
<dbReference type="InterPro" id="IPR054528">
    <property type="entry name" value="TcaA_5th"/>
</dbReference>
<keyword evidence="2" id="KW-1003">Cell membrane</keyword>
<dbReference type="AlphaFoldDB" id="A0A6I5A0T8"/>
<dbReference type="InterPro" id="IPR054530">
    <property type="entry name" value="TcaA_4th"/>
</dbReference>
<evidence type="ECO:0000259" key="9">
    <source>
        <dbReference type="Pfam" id="PF22819"/>
    </source>
</evidence>
<dbReference type="GO" id="GO:0005886">
    <property type="term" value="C:plasma membrane"/>
    <property type="evidence" value="ECO:0007669"/>
    <property type="project" value="UniProtKB-SubCell"/>
</dbReference>
<evidence type="ECO:0000256" key="7">
    <source>
        <dbReference type="SAM" id="Phobius"/>
    </source>
</evidence>
<feature type="domain" description="TcaA second" evidence="8">
    <location>
        <begin position="83"/>
        <end position="178"/>
    </location>
</feature>
<comment type="subcellular location">
    <subcellularLocation>
        <location evidence="1">Cell membrane</location>
        <topology evidence="1">Single-pass membrane protein</topology>
    </subcellularLocation>
</comment>
<proteinExistence type="predicted"/>
<evidence type="ECO:0000256" key="5">
    <source>
        <dbReference type="ARBA" id="ARBA00023136"/>
    </source>
</evidence>
<dbReference type="PANTHER" id="PTHR40038">
    <property type="entry name" value="MEMBRANE-ASSOCIATED PROTEIN TCAA"/>
    <property type="match status" value="1"/>
</dbReference>
<accession>A0A6I5A0T8</accession>
<evidence type="ECO:0000256" key="3">
    <source>
        <dbReference type="ARBA" id="ARBA00022692"/>
    </source>
</evidence>
<dbReference type="InterPro" id="IPR054529">
    <property type="entry name" value="TcaA_2nd"/>
</dbReference>
<dbReference type="Pfam" id="PF22819">
    <property type="entry name" value="TcaA_5th"/>
    <property type="match status" value="1"/>
</dbReference>
<evidence type="ECO:0000256" key="6">
    <source>
        <dbReference type="SAM" id="MobiDB-lite"/>
    </source>
</evidence>
<gene>
    <name evidence="11" type="ORF">GLW05_09600</name>
</gene>
<feature type="domain" description="TcaA protein NTF2-like" evidence="9">
    <location>
        <begin position="370"/>
        <end position="482"/>
    </location>
</feature>
<dbReference type="OrthoDB" id="1682769at2"/>
<evidence type="ECO:0000256" key="2">
    <source>
        <dbReference type="ARBA" id="ARBA00022475"/>
    </source>
</evidence>
<evidence type="ECO:0000256" key="1">
    <source>
        <dbReference type="ARBA" id="ARBA00004162"/>
    </source>
</evidence>
<evidence type="ECO:0000256" key="4">
    <source>
        <dbReference type="ARBA" id="ARBA00022989"/>
    </source>
</evidence>
<evidence type="ECO:0000313" key="11">
    <source>
        <dbReference type="EMBL" id="MYL33852.1"/>
    </source>
</evidence>
<feature type="compositionally biased region" description="Low complexity" evidence="6">
    <location>
        <begin position="358"/>
        <end position="368"/>
    </location>
</feature>
<keyword evidence="5 7" id="KW-0472">Membrane</keyword>
<dbReference type="PANTHER" id="PTHR40038:SF1">
    <property type="entry name" value="MEMBRANE-ASSOCIATED PROTEIN TCAA"/>
    <property type="match status" value="1"/>
</dbReference>
<dbReference type="Proteomes" id="UP000468638">
    <property type="component" value="Unassembled WGS sequence"/>
</dbReference>
<reference evidence="11 12" key="1">
    <citation type="submission" date="2019-11" db="EMBL/GenBank/DDBJ databases">
        <title>Genome sequences of 17 halophilic strains isolated from different environments.</title>
        <authorList>
            <person name="Furrow R.E."/>
        </authorList>
    </citation>
    <scope>NUCLEOTIDE SEQUENCE [LARGE SCALE GENOMIC DNA]</scope>
    <source>
        <strain evidence="11 12">22514_16_FS</strain>
    </source>
</reference>
<feature type="region of interest" description="Disordered" evidence="6">
    <location>
        <begin position="28"/>
        <end position="50"/>
    </location>
</feature>
<sequence>MMNFCTECGHPMKEDQMYCEECGTKREVNPNPKQKEINPNAPYRAQRPKQPMSKQNKFILATLGIVAVLLIGTHIILTSLFDPMKTIQAVDRALIDNDSGAFFQEVSVDEAALLDKQQYLTYVKELEWDQLRAQLVEAVEAEEGDFFDTPIMDPNGGAIFVVKREAIIPGLYFTYSIEAIPNQIALSSNFDSTFSIDDRSIDIQAGDYYTDFLTAYPGEYTIVGTASNQYGKFNMEERITVEASQNQKSKYELHFPSRRFYLDTNESNAILFLNGKSTNKRIADFQGELGPLPTNGRAEVYAEWTSSKGEKVQSQVLNLNENTSDALYIDIVKPKKEEAQTEVVTKSKEDEKEEESNTETSETVETSISEQQAIQHVLTFRNNYETALNTKDYSKIANFLLDGGSAYEELFAYINDIKGEEFVFNFTRNQVTNSKIVNKNTALISTAENFIFTNNQGQQMEYDRYKTYTVMLIEGVYKIKTIDISDTETKDL</sequence>
<dbReference type="EMBL" id="WMEQ01000006">
    <property type="protein sequence ID" value="MYL33852.1"/>
    <property type="molecule type" value="Genomic_DNA"/>
</dbReference>
<keyword evidence="3 7" id="KW-0812">Transmembrane</keyword>
<feature type="compositionally biased region" description="Basic and acidic residues" evidence="6">
    <location>
        <begin position="339"/>
        <end position="350"/>
    </location>
</feature>
<protein>
    <recommendedName>
        <fullName evidence="13">Zinc-ribbon domain-containing protein</fullName>
    </recommendedName>
</protein>
<dbReference type="Pfam" id="PF22813">
    <property type="entry name" value="TcaA_2nd"/>
    <property type="match status" value="1"/>
</dbReference>